<dbReference type="CDD" id="cd04301">
    <property type="entry name" value="NAT_SF"/>
    <property type="match status" value="1"/>
</dbReference>
<evidence type="ECO:0000256" key="2">
    <source>
        <dbReference type="ARBA" id="ARBA00023315"/>
    </source>
</evidence>
<evidence type="ECO:0000256" key="1">
    <source>
        <dbReference type="ARBA" id="ARBA00022679"/>
    </source>
</evidence>
<dbReference type="SUPFAM" id="SSF55729">
    <property type="entry name" value="Acyl-CoA N-acyltransferases (Nat)"/>
    <property type="match status" value="1"/>
</dbReference>
<evidence type="ECO:0000259" key="3">
    <source>
        <dbReference type="PROSITE" id="PS51186"/>
    </source>
</evidence>
<accession>A0ABP1W7P0</accession>
<proteinExistence type="predicted"/>
<dbReference type="PROSITE" id="PS51186">
    <property type="entry name" value="GNAT"/>
    <property type="match status" value="1"/>
</dbReference>
<dbReference type="Pfam" id="PF00583">
    <property type="entry name" value="Acetyltransf_1"/>
    <property type="match status" value="1"/>
</dbReference>
<dbReference type="PANTHER" id="PTHR43877">
    <property type="entry name" value="AMINOALKYLPHOSPHONATE N-ACETYLTRANSFERASE-RELATED-RELATED"/>
    <property type="match status" value="1"/>
</dbReference>
<reference evidence="5" key="1">
    <citation type="journal article" date="2012" name="PLoS ONE">
        <title>Comparative analysis of genome sequences covering the seven cronobacter species.</title>
        <authorList>
            <person name="Joseph S."/>
            <person name="Desai P."/>
            <person name="Ji Y."/>
            <person name="Cummings C.A."/>
            <person name="Shih R."/>
            <person name="Degoricija L."/>
            <person name="Rico A."/>
            <person name="Brzoska P."/>
            <person name="Hamby S.E."/>
            <person name="Masood N."/>
            <person name="Hariri S."/>
            <person name="Sonbol H."/>
            <person name="Chuzhanova N."/>
            <person name="McClelland M."/>
            <person name="Furtado M.R."/>
            <person name="Forsythe S.J."/>
        </authorList>
    </citation>
    <scope>NUCLEOTIDE SEQUENCE [LARGE SCALE GENOMIC DNA]</scope>
    <source>
        <strain evidence="5">1210</strain>
    </source>
</reference>
<dbReference type="PANTHER" id="PTHR43877:SF2">
    <property type="entry name" value="AMINOALKYLPHOSPHONATE N-ACETYLTRANSFERASE-RELATED"/>
    <property type="match status" value="1"/>
</dbReference>
<evidence type="ECO:0000313" key="5">
    <source>
        <dbReference type="Proteomes" id="UP000009342"/>
    </source>
</evidence>
<keyword evidence="1" id="KW-0808">Transferase</keyword>
<dbReference type="Proteomes" id="UP000009342">
    <property type="component" value="Unassembled WGS sequence"/>
</dbReference>
<feature type="domain" description="N-acetyltransferase" evidence="3">
    <location>
        <begin position="4"/>
        <end position="145"/>
    </location>
</feature>
<keyword evidence="5" id="KW-1185">Reference proteome</keyword>
<keyword evidence="2" id="KW-0012">Acyltransferase</keyword>
<protein>
    <submittedName>
        <fullName evidence="4">PhnO protein</fullName>
    </submittedName>
</protein>
<dbReference type="EMBL" id="CAKZ01000107">
    <property type="protein sequence ID" value="CCJ81575.1"/>
    <property type="molecule type" value="Genomic_DNA"/>
</dbReference>
<sequence length="145" mass="16480">MPANEIRPATLDDEAHAYALICELKQATFDRSRFRDGFARLLAQPNTHLLLAWHDDEPIGLITLHLQYHLHHLRLIGEIQELVVMPKMRGTGTGKALLACAEEIARKAGAELTELSTSVKRLDAHRFYEREGYTRTHARFTKPLA</sequence>
<name>A0ABP1W7P0_9ENTR</name>
<evidence type="ECO:0000313" key="4">
    <source>
        <dbReference type="EMBL" id="CCJ81575.1"/>
    </source>
</evidence>
<dbReference type="Gene3D" id="3.40.630.30">
    <property type="match status" value="1"/>
</dbReference>
<dbReference type="InterPro" id="IPR000182">
    <property type="entry name" value="GNAT_dom"/>
</dbReference>
<dbReference type="NCBIfam" id="NF007530">
    <property type="entry name" value="PRK10146.1"/>
    <property type="match status" value="1"/>
</dbReference>
<dbReference type="InterPro" id="IPR016181">
    <property type="entry name" value="Acyl_CoA_acyltransferase"/>
</dbReference>
<comment type="caution">
    <text evidence="4">The sequence shown here is derived from an EMBL/GenBank/DDBJ whole genome shotgun (WGS) entry which is preliminary data.</text>
</comment>
<dbReference type="InterPro" id="IPR050832">
    <property type="entry name" value="Bact_Acetyltransf"/>
</dbReference>
<organism evidence="4 5">
    <name type="scientific">Cronobacter dublinensis 1210</name>
    <dbReference type="NCBI Taxonomy" id="1208656"/>
    <lineage>
        <taxon>Bacteria</taxon>
        <taxon>Pseudomonadati</taxon>
        <taxon>Pseudomonadota</taxon>
        <taxon>Gammaproteobacteria</taxon>
        <taxon>Enterobacterales</taxon>
        <taxon>Enterobacteriaceae</taxon>
        <taxon>Cronobacter</taxon>
    </lineage>
</organism>
<gene>
    <name evidence="4" type="ORF">BN134_2330</name>
</gene>